<accession>A0A6N7BXL6</accession>
<keyword evidence="3" id="KW-1185">Reference proteome</keyword>
<evidence type="ECO:0000313" key="2">
    <source>
        <dbReference type="EMBL" id="KAF0569128.1"/>
    </source>
</evidence>
<evidence type="ECO:0000313" key="3">
    <source>
        <dbReference type="Proteomes" id="UP000471465"/>
    </source>
</evidence>
<reference evidence="2 3" key="1">
    <citation type="submission" date="2019-09" db="EMBL/GenBank/DDBJ databases">
        <title>Draft genome sequence of Psychrobacter nivimaris LAMA 639, in search for biotechnological relevant genes.</title>
        <authorList>
            <person name="Lima A.O.S."/>
            <person name="Staloch B.E.K."/>
            <person name="Freitas R.C."/>
            <person name="Niero H."/>
            <person name="Silva M.A.C."/>
        </authorList>
    </citation>
    <scope>NUCLEOTIDE SEQUENCE [LARGE SCALE GENOMIC DNA]</scope>
    <source>
        <strain evidence="2 3">LAMA 639</strain>
    </source>
</reference>
<proteinExistence type="predicted"/>
<comment type="caution">
    <text evidence="2">The sequence shown here is derived from an EMBL/GenBank/DDBJ whole genome shotgun (WGS) entry which is preliminary data.</text>
</comment>
<protein>
    <submittedName>
        <fullName evidence="2">Uncharacterized protein</fullName>
    </submittedName>
</protein>
<dbReference type="RefSeq" id="WP_160021628.1">
    <property type="nucleotide sequence ID" value="NZ_VZIZ01000013.1"/>
</dbReference>
<evidence type="ECO:0000256" key="1">
    <source>
        <dbReference type="SAM" id="MobiDB-lite"/>
    </source>
</evidence>
<dbReference type="EMBL" id="VZIZ01000013">
    <property type="protein sequence ID" value="KAF0569128.1"/>
    <property type="molecule type" value="Genomic_DNA"/>
</dbReference>
<name>A0A6N7BXL6_9GAMM</name>
<sequence>MTETTLQATPKGELPHLKDGKRKPIQLRLTPNEHEELVSTAGNEVRSMSYVAYRRYQAGLQLEQSKQH</sequence>
<organism evidence="2 3">
    <name type="scientific">Psychrobacter nivimaris</name>
    <dbReference type="NCBI Taxonomy" id="281738"/>
    <lineage>
        <taxon>Bacteria</taxon>
        <taxon>Pseudomonadati</taxon>
        <taxon>Pseudomonadota</taxon>
        <taxon>Gammaproteobacteria</taxon>
        <taxon>Moraxellales</taxon>
        <taxon>Moraxellaceae</taxon>
        <taxon>Psychrobacter</taxon>
    </lineage>
</organism>
<dbReference type="Proteomes" id="UP000471465">
    <property type="component" value="Unassembled WGS sequence"/>
</dbReference>
<gene>
    <name evidence="2" type="ORF">FQV37_321</name>
</gene>
<dbReference type="AlphaFoldDB" id="A0A6N7BXL6"/>
<feature type="region of interest" description="Disordered" evidence="1">
    <location>
        <begin position="1"/>
        <end position="26"/>
    </location>
</feature>